<dbReference type="InterPro" id="IPR003960">
    <property type="entry name" value="ATPase_AAA_CS"/>
</dbReference>
<dbReference type="PANTHER" id="PTHR23077:SF171">
    <property type="entry name" value="NUCLEAR VALOSIN-CONTAINING PROTEIN-LIKE"/>
    <property type="match status" value="1"/>
</dbReference>
<comment type="similarity">
    <text evidence="3">Belongs to the AAA ATPase family.</text>
</comment>
<dbReference type="SUPFAM" id="SSF52540">
    <property type="entry name" value="P-loop containing nucleoside triphosphate hydrolases"/>
    <property type="match status" value="2"/>
</dbReference>
<evidence type="ECO:0000259" key="7">
    <source>
        <dbReference type="SMART" id="SM01073"/>
    </source>
</evidence>
<dbReference type="Gene3D" id="1.10.8.60">
    <property type="match status" value="2"/>
</dbReference>
<dbReference type="InterPro" id="IPR004201">
    <property type="entry name" value="Cdc48_dom2"/>
</dbReference>
<feature type="region of interest" description="Disordered" evidence="4">
    <location>
        <begin position="190"/>
        <end position="264"/>
    </location>
</feature>
<reference evidence="9" key="1">
    <citation type="journal article" date="2019" name="Int. J. Syst. Evol. Microbiol.">
        <title>The Global Catalogue of Microorganisms (GCM) 10K type strain sequencing project: providing services to taxonomists for standard genome sequencing and annotation.</title>
        <authorList>
            <consortium name="The Broad Institute Genomics Platform"/>
            <consortium name="The Broad Institute Genome Sequencing Center for Infectious Disease"/>
            <person name="Wu L."/>
            <person name="Ma J."/>
        </authorList>
    </citation>
    <scope>NUCLEOTIDE SEQUENCE [LARGE SCALE GENOMIC DNA]</scope>
    <source>
        <strain evidence="9">IBRC-M 10908</strain>
    </source>
</reference>
<dbReference type="SUPFAM" id="SSF54585">
    <property type="entry name" value="Cdc48 domain 2-like"/>
    <property type="match status" value="1"/>
</dbReference>
<dbReference type="InterPro" id="IPR050168">
    <property type="entry name" value="AAA_ATPase_domain"/>
</dbReference>
<feature type="domain" description="AAA+ ATPase" evidence="5">
    <location>
        <begin position="314"/>
        <end position="439"/>
    </location>
</feature>
<dbReference type="Gene3D" id="2.40.40.20">
    <property type="match status" value="1"/>
</dbReference>
<dbReference type="SMART" id="SM01073">
    <property type="entry name" value="CDC48_N"/>
    <property type="match status" value="1"/>
</dbReference>
<feature type="compositionally biased region" description="Polar residues" evidence="4">
    <location>
        <begin position="227"/>
        <end position="241"/>
    </location>
</feature>
<dbReference type="InterPro" id="IPR003338">
    <property type="entry name" value="CDC4_N-term_subdom"/>
</dbReference>
<dbReference type="Pfam" id="PF17862">
    <property type="entry name" value="AAA_lid_3"/>
    <property type="match status" value="2"/>
</dbReference>
<dbReference type="Pfam" id="PF00004">
    <property type="entry name" value="AAA"/>
    <property type="match status" value="2"/>
</dbReference>
<feature type="domain" description="AAA+ ATPase" evidence="5">
    <location>
        <begin position="563"/>
        <end position="700"/>
    </location>
</feature>
<dbReference type="InterPro" id="IPR009010">
    <property type="entry name" value="Asp_de-COase-like_dom_sf"/>
</dbReference>
<keyword evidence="1 3" id="KW-0547">Nucleotide-binding</keyword>
<evidence type="ECO:0000256" key="3">
    <source>
        <dbReference type="RuleBase" id="RU003651"/>
    </source>
</evidence>
<sequence length="793" mass="83910">MTSIELIATRARAGLESRRGIVRIHPEVFTALGLQPGDAVTMSGTSTTSAIALEAEARSSRRSLHADDLVLGNLGIRENSPVAIGPADLAAADTVTVNAAANIMVGVDTETLRHALLSKVVTEGDDISLLPMEIGDNSLAGPTRRTLNNTLGMGWTSLLMSVVDTSPDGPVMITNDTLVQWDRPVERERRVDLPGRGVSVDLDRPRRTEPTITRGPAPGTRDLTDATPRSGTLSDATPSSPATRAIGAGGAASAGRGRGTDADPRLRDTVDAAELGSIPYGDLVGNRRPAEELHELLDLAFRHSEVLNVVGTSVRLGIVLTGPSGSGKSTIVRSIADDLGVSLFELNGPDLAAVDANSAASQLRSARDSMRGQGILLLRNVDAIVPDGTPTSLATMFTRLAEEVLAQGNAVVCTTTNVEKVGADLRSTLDHEVVVDMPDSRARTELIGYLTRGMRIGEDVDLAAVSAKAQGYVPADLAAVVREAGVRAALRAKDGGATALQTEDLETALGTVGPSALADDRVDLGGLTLADVGGMEDLKQSLTETVLWPLTYPDSFTRLGIEPPRGMLLYGPPGCGKTFIVRAVAGEGHANVVSIKGSELLNKWVGESERNVRDLFRRARTASPTLMFFDELDALAPVRGHGTDGGTADRVVASLLTELDGAEALHDVVVVGATNRPDMIDPALLRPGRMERLVYVPPPDAVGRADILRSSAKNVPFADDVDLDAVAEELWLYSAADCAALVREAALTAMRESLEASLVTMAHLESARERVRPSLDVQQLEYLEQFAEQRKQM</sequence>
<evidence type="ECO:0000313" key="9">
    <source>
        <dbReference type="Proteomes" id="UP001595823"/>
    </source>
</evidence>
<feature type="domain" description="CDC48 N-terminal subdomain" evidence="7">
    <location>
        <begin position="5"/>
        <end position="90"/>
    </location>
</feature>
<evidence type="ECO:0000259" key="5">
    <source>
        <dbReference type="SMART" id="SM00382"/>
    </source>
</evidence>
<dbReference type="EMBL" id="JBHSDK010000028">
    <property type="protein sequence ID" value="MFC4337149.1"/>
    <property type="molecule type" value="Genomic_DNA"/>
</dbReference>
<dbReference type="InterPro" id="IPR027417">
    <property type="entry name" value="P-loop_NTPase"/>
</dbReference>
<protein>
    <submittedName>
        <fullName evidence="8">AAA family ATPase</fullName>
    </submittedName>
</protein>
<evidence type="ECO:0000313" key="8">
    <source>
        <dbReference type="EMBL" id="MFC4337149.1"/>
    </source>
</evidence>
<feature type="domain" description="CDC48" evidence="6">
    <location>
        <begin position="106"/>
        <end position="188"/>
    </location>
</feature>
<dbReference type="CDD" id="cd19511">
    <property type="entry name" value="RecA-like_CDC48_r2-like"/>
    <property type="match status" value="1"/>
</dbReference>
<dbReference type="PROSITE" id="PS00674">
    <property type="entry name" value="AAA"/>
    <property type="match status" value="1"/>
</dbReference>
<dbReference type="Gene3D" id="3.40.50.300">
    <property type="entry name" value="P-loop containing nucleotide triphosphate hydrolases"/>
    <property type="match status" value="2"/>
</dbReference>
<keyword evidence="2 3" id="KW-0067">ATP-binding</keyword>
<dbReference type="Proteomes" id="UP001595823">
    <property type="component" value="Unassembled WGS sequence"/>
</dbReference>
<dbReference type="InterPro" id="IPR003959">
    <property type="entry name" value="ATPase_AAA_core"/>
</dbReference>
<dbReference type="RefSeq" id="WP_380623806.1">
    <property type="nucleotide sequence ID" value="NZ_JBHSDK010000028.1"/>
</dbReference>
<accession>A0ABV8U203</accession>
<evidence type="ECO:0000256" key="2">
    <source>
        <dbReference type="ARBA" id="ARBA00022840"/>
    </source>
</evidence>
<name>A0ABV8U203_9ACTN</name>
<dbReference type="InterPro" id="IPR003593">
    <property type="entry name" value="AAA+_ATPase"/>
</dbReference>
<dbReference type="SMART" id="SM01072">
    <property type="entry name" value="CDC48_2"/>
    <property type="match status" value="1"/>
</dbReference>
<dbReference type="Pfam" id="PF02359">
    <property type="entry name" value="CDC48_N"/>
    <property type="match status" value="1"/>
</dbReference>
<evidence type="ECO:0000259" key="6">
    <source>
        <dbReference type="SMART" id="SM01072"/>
    </source>
</evidence>
<evidence type="ECO:0000256" key="4">
    <source>
        <dbReference type="SAM" id="MobiDB-lite"/>
    </source>
</evidence>
<comment type="caution">
    <text evidence="8">The sequence shown here is derived from an EMBL/GenBank/DDBJ whole genome shotgun (WGS) entry which is preliminary data.</text>
</comment>
<dbReference type="InterPro" id="IPR029067">
    <property type="entry name" value="CDC48_domain_2-like_sf"/>
</dbReference>
<dbReference type="SMART" id="SM00382">
    <property type="entry name" value="AAA"/>
    <property type="match status" value="2"/>
</dbReference>
<dbReference type="InterPro" id="IPR041569">
    <property type="entry name" value="AAA_lid_3"/>
</dbReference>
<gene>
    <name evidence="8" type="ORF">ACFPET_18250</name>
</gene>
<dbReference type="PANTHER" id="PTHR23077">
    <property type="entry name" value="AAA-FAMILY ATPASE"/>
    <property type="match status" value="1"/>
</dbReference>
<evidence type="ECO:0000256" key="1">
    <source>
        <dbReference type="ARBA" id="ARBA00022741"/>
    </source>
</evidence>
<proteinExistence type="inferred from homology"/>
<dbReference type="SUPFAM" id="SSF50692">
    <property type="entry name" value="ADC-like"/>
    <property type="match status" value="1"/>
</dbReference>
<keyword evidence="9" id="KW-1185">Reference proteome</keyword>
<organism evidence="8 9">
    <name type="scientific">Salininema proteolyticum</name>
    <dbReference type="NCBI Taxonomy" id="1607685"/>
    <lineage>
        <taxon>Bacteria</taxon>
        <taxon>Bacillati</taxon>
        <taxon>Actinomycetota</taxon>
        <taxon>Actinomycetes</taxon>
        <taxon>Glycomycetales</taxon>
        <taxon>Glycomycetaceae</taxon>
        <taxon>Salininema</taxon>
    </lineage>
</organism>